<dbReference type="PANTHER" id="PTHR44414">
    <property type="entry name" value="PROTEIN NEDD1"/>
    <property type="match status" value="1"/>
</dbReference>
<dbReference type="InterPro" id="IPR036322">
    <property type="entry name" value="WD40_repeat_dom_sf"/>
</dbReference>
<dbReference type="SUPFAM" id="SSF50978">
    <property type="entry name" value="WD40 repeat-like"/>
    <property type="match status" value="1"/>
</dbReference>
<keyword evidence="4" id="KW-1185">Reference proteome</keyword>
<evidence type="ECO:0000256" key="1">
    <source>
        <dbReference type="PROSITE-ProRule" id="PRU00221"/>
    </source>
</evidence>
<organism evidence="3 4">
    <name type="scientific">Strigamia maritima</name>
    <name type="common">European centipede</name>
    <name type="synonym">Geophilus maritimus</name>
    <dbReference type="NCBI Taxonomy" id="126957"/>
    <lineage>
        <taxon>Eukaryota</taxon>
        <taxon>Metazoa</taxon>
        <taxon>Ecdysozoa</taxon>
        <taxon>Arthropoda</taxon>
        <taxon>Myriapoda</taxon>
        <taxon>Chilopoda</taxon>
        <taxon>Pleurostigmophora</taxon>
        <taxon>Geophilomorpha</taxon>
        <taxon>Linotaeniidae</taxon>
        <taxon>Strigamia</taxon>
    </lineage>
</organism>
<dbReference type="GO" id="GO:0043015">
    <property type="term" value="F:gamma-tubulin binding"/>
    <property type="evidence" value="ECO:0007669"/>
    <property type="project" value="TreeGrafter"/>
</dbReference>
<protein>
    <recommendedName>
        <fullName evidence="5">Anaphase-promoting complex subunit 4 WD40 domain-containing protein</fullName>
    </recommendedName>
</protein>
<feature type="region of interest" description="Disordered" evidence="2">
    <location>
        <begin position="450"/>
        <end position="485"/>
    </location>
</feature>
<accession>T1JHL6</accession>
<dbReference type="HOGENOM" id="CLU_415014_0_0_1"/>
<evidence type="ECO:0000313" key="3">
    <source>
        <dbReference type="EnsemblMetazoa" id="SMAR013347-PA"/>
    </source>
</evidence>
<dbReference type="eggNOG" id="KOG4378">
    <property type="taxonomic scope" value="Eukaryota"/>
</dbReference>
<dbReference type="GO" id="GO:0000922">
    <property type="term" value="C:spindle pole"/>
    <property type="evidence" value="ECO:0007669"/>
    <property type="project" value="TreeGrafter"/>
</dbReference>
<dbReference type="AlphaFoldDB" id="T1JHL6"/>
<dbReference type="InterPro" id="IPR052818">
    <property type="entry name" value="NEDD1_Spindle_Assembly"/>
</dbReference>
<proteinExistence type="predicted"/>
<evidence type="ECO:0008006" key="5">
    <source>
        <dbReference type="Google" id="ProtNLM"/>
    </source>
</evidence>
<evidence type="ECO:0000256" key="2">
    <source>
        <dbReference type="SAM" id="MobiDB-lite"/>
    </source>
</evidence>
<dbReference type="PhylomeDB" id="T1JHL6"/>
<dbReference type="GO" id="GO:0000278">
    <property type="term" value="P:mitotic cell cycle"/>
    <property type="evidence" value="ECO:0007669"/>
    <property type="project" value="TreeGrafter"/>
</dbReference>
<name>T1JHL6_STRMM</name>
<dbReference type="Proteomes" id="UP000014500">
    <property type="component" value="Unassembled WGS sequence"/>
</dbReference>
<reference evidence="4" key="1">
    <citation type="submission" date="2011-05" db="EMBL/GenBank/DDBJ databases">
        <authorList>
            <person name="Richards S.R."/>
            <person name="Qu J."/>
            <person name="Jiang H."/>
            <person name="Jhangiani S.N."/>
            <person name="Agravi P."/>
            <person name="Goodspeed R."/>
            <person name="Gross S."/>
            <person name="Mandapat C."/>
            <person name="Jackson L."/>
            <person name="Mathew T."/>
            <person name="Pu L."/>
            <person name="Thornton R."/>
            <person name="Saada N."/>
            <person name="Wilczek-Boney K.B."/>
            <person name="Lee S."/>
            <person name="Kovar C."/>
            <person name="Wu Y."/>
            <person name="Scherer S.E."/>
            <person name="Worley K.C."/>
            <person name="Muzny D.M."/>
            <person name="Gibbs R."/>
        </authorList>
    </citation>
    <scope>NUCLEOTIDE SEQUENCE</scope>
    <source>
        <strain evidence="4">Brora</strain>
    </source>
</reference>
<dbReference type="GO" id="GO:0005737">
    <property type="term" value="C:cytoplasm"/>
    <property type="evidence" value="ECO:0007669"/>
    <property type="project" value="TreeGrafter"/>
</dbReference>
<dbReference type="GO" id="GO:0005813">
    <property type="term" value="C:centrosome"/>
    <property type="evidence" value="ECO:0007669"/>
    <property type="project" value="TreeGrafter"/>
</dbReference>
<dbReference type="EnsemblMetazoa" id="SMAR013347-RA">
    <property type="protein sequence ID" value="SMAR013347-PA"/>
    <property type="gene ID" value="SMAR013347"/>
</dbReference>
<feature type="repeat" description="WD" evidence="1">
    <location>
        <begin position="174"/>
        <end position="197"/>
    </location>
</feature>
<reference evidence="3" key="2">
    <citation type="submission" date="2015-02" db="UniProtKB">
        <authorList>
            <consortium name="EnsemblMetazoa"/>
        </authorList>
    </citation>
    <scope>IDENTIFICATION</scope>
</reference>
<sequence length="610" mass="67040">MSQIKLASAGDNIKLWDAANYTLNHEYSPHSSNNVSDISWSYDGQFLASASSNGDKLMVALINYFNICEVSPKSDQHCVCFSKNTTRHLLSGGKNGELSLWDLKLHQVKKTFTGHSAPITKVQFNSNDSTILSGSARGDVILHNVVTGLASSPLRAPKVQAIRDLKYSVTKRYLFATASDDGIINLWDANSRNMVHSFKEAHNAPAMALAFSPVNEMLLTSVGLDKKIVCFDVKTKGPVKSLTSDQPLTSMDFLNDGVTLAVGSTRGKISIFDLRQSATPIRTFSAHKSSVQGLSYQSIKAPATNIAAKNHGAPNANRSASLSPKRLLGTHTATSSSSLAQSVSQIPQLANKPTIKKCLEVNGKNTDSTIIGDQTSQHQDFFRHRNLSDDIFSPLHDESSIERPTNLRKQPIGAGNPNNLFFGDRPITAGLDDAETSGVLNGSYVETAVLRPLSPPPAPRRRSASFSPRTSRNVTQDRTKSGTVPESNVILSASKLPVRQVHSHKDTSHAMSPVLPEALMPSVESTAQESVVPLERVTKEDIQRLIEESVEDLHELINKKYQQLRIDILKEFQIQKSEIEVLLQRYAINEDLVSEVERLREENRRLQAKF</sequence>
<dbReference type="OMA" id="WDIKSKR"/>
<dbReference type="GO" id="GO:0036064">
    <property type="term" value="C:ciliary basal body"/>
    <property type="evidence" value="ECO:0007669"/>
    <property type="project" value="TreeGrafter"/>
</dbReference>
<dbReference type="Pfam" id="PF00400">
    <property type="entry name" value="WD40"/>
    <property type="match status" value="4"/>
</dbReference>
<dbReference type="InterPro" id="IPR015943">
    <property type="entry name" value="WD40/YVTN_repeat-like_dom_sf"/>
</dbReference>
<dbReference type="STRING" id="126957.T1JHL6"/>
<dbReference type="EMBL" id="JH430816">
    <property type="status" value="NOT_ANNOTATED_CDS"/>
    <property type="molecule type" value="Genomic_DNA"/>
</dbReference>
<evidence type="ECO:0000313" key="4">
    <source>
        <dbReference type="Proteomes" id="UP000014500"/>
    </source>
</evidence>
<keyword evidence="1" id="KW-0853">WD repeat</keyword>
<dbReference type="PROSITE" id="PS50082">
    <property type="entry name" value="WD_REPEATS_2"/>
    <property type="match status" value="1"/>
</dbReference>
<dbReference type="SMART" id="SM00320">
    <property type="entry name" value="WD40"/>
    <property type="match status" value="6"/>
</dbReference>
<dbReference type="GO" id="GO:0005814">
    <property type="term" value="C:centriole"/>
    <property type="evidence" value="ECO:0007669"/>
    <property type="project" value="TreeGrafter"/>
</dbReference>
<dbReference type="Gene3D" id="2.130.10.10">
    <property type="entry name" value="YVTN repeat-like/Quinoprotein amine dehydrogenase"/>
    <property type="match status" value="3"/>
</dbReference>
<dbReference type="CDD" id="cd00200">
    <property type="entry name" value="WD40"/>
    <property type="match status" value="1"/>
</dbReference>
<dbReference type="PANTHER" id="PTHR44414:SF1">
    <property type="entry name" value="PROTEIN NEDD1"/>
    <property type="match status" value="1"/>
</dbReference>
<dbReference type="InterPro" id="IPR001680">
    <property type="entry name" value="WD40_rpt"/>
</dbReference>
<dbReference type="GO" id="GO:0007020">
    <property type="term" value="P:microtubule nucleation"/>
    <property type="evidence" value="ECO:0007669"/>
    <property type="project" value="TreeGrafter"/>
</dbReference>